<sequence length="38" mass="4755">MFNNLTDCKQNLHMNTVKNKFRTSCRFEKKRFFNLWNV</sequence>
<gene>
    <name evidence="1" type="ORF">Cabys_95</name>
</gene>
<dbReference type="AlphaFoldDB" id="A0A1J1C2R0"/>
<evidence type="ECO:0000313" key="2">
    <source>
        <dbReference type="Proteomes" id="UP000183868"/>
    </source>
</evidence>
<protein>
    <submittedName>
        <fullName evidence="1">Uncharacterized protein</fullName>
    </submittedName>
</protein>
<organism evidence="1 2">
    <name type="scientific">Caldithrix abyssi DSM 13497</name>
    <dbReference type="NCBI Taxonomy" id="880073"/>
    <lineage>
        <taxon>Bacteria</taxon>
        <taxon>Pseudomonadati</taxon>
        <taxon>Calditrichota</taxon>
        <taxon>Calditrichia</taxon>
        <taxon>Calditrichales</taxon>
        <taxon>Calditrichaceae</taxon>
        <taxon>Caldithrix</taxon>
    </lineage>
</organism>
<proteinExistence type="predicted"/>
<dbReference type="Proteomes" id="UP000183868">
    <property type="component" value="Chromosome"/>
</dbReference>
<accession>A0A1J1C2R0</accession>
<dbReference type="KEGG" id="caby:Cabys_95"/>
<evidence type="ECO:0000313" key="1">
    <source>
        <dbReference type="EMBL" id="APF16846.1"/>
    </source>
</evidence>
<reference evidence="1 2" key="1">
    <citation type="submission" date="2016-11" db="EMBL/GenBank/DDBJ databases">
        <title>Genomic analysis of Caldithrix abyssi and proposal of a novel bacterial phylum Caldithrichaeota.</title>
        <authorList>
            <person name="Kublanov I."/>
            <person name="Sigalova O."/>
            <person name="Gavrilov S."/>
            <person name="Lebedinsky A."/>
            <person name="Ivanova N."/>
            <person name="Daum C."/>
            <person name="Reddy T."/>
            <person name="Klenk H.P."/>
            <person name="Goker M."/>
            <person name="Reva O."/>
            <person name="Miroshnichenko M."/>
            <person name="Kyprides N."/>
            <person name="Woyke T."/>
            <person name="Gelfand M."/>
        </authorList>
    </citation>
    <scope>NUCLEOTIDE SEQUENCE [LARGE SCALE GENOMIC DNA]</scope>
    <source>
        <strain evidence="1 2">LF13</strain>
    </source>
</reference>
<dbReference type="EMBL" id="CP018099">
    <property type="protein sequence ID" value="APF16846.1"/>
    <property type="molecule type" value="Genomic_DNA"/>
</dbReference>
<name>A0A1J1C2R0_CALAY</name>